<dbReference type="AlphaFoldDB" id="A0A8J3C7C3"/>
<protein>
    <submittedName>
        <fullName evidence="1">Uncharacterized protein</fullName>
    </submittedName>
</protein>
<proteinExistence type="predicted"/>
<evidence type="ECO:0000313" key="2">
    <source>
        <dbReference type="Proteomes" id="UP000637578"/>
    </source>
</evidence>
<accession>A0A8J3C7C3</accession>
<comment type="caution">
    <text evidence="1">The sequence shown here is derived from an EMBL/GenBank/DDBJ whole genome shotgun (WGS) entry which is preliminary data.</text>
</comment>
<sequence>MGDLDINVPVAAQRGRYWPNVRGTKRTSRYTEHKLSSTGTVVRSTFPLGVNHHRTVRPAGERSTALAVPLRETDGTYFRAVADRLGWNHRFRRQTRQRRR</sequence>
<keyword evidence="2" id="KW-1185">Reference proteome</keyword>
<organism evidence="1 2">
    <name type="scientific">Longimycelium tulufanense</name>
    <dbReference type="NCBI Taxonomy" id="907463"/>
    <lineage>
        <taxon>Bacteria</taxon>
        <taxon>Bacillati</taxon>
        <taxon>Actinomycetota</taxon>
        <taxon>Actinomycetes</taxon>
        <taxon>Pseudonocardiales</taxon>
        <taxon>Pseudonocardiaceae</taxon>
        <taxon>Longimycelium</taxon>
    </lineage>
</organism>
<gene>
    <name evidence="1" type="ORF">GCM10012275_19540</name>
</gene>
<dbReference type="EMBL" id="BMMK01000007">
    <property type="protein sequence ID" value="GGM48703.1"/>
    <property type="molecule type" value="Genomic_DNA"/>
</dbReference>
<reference evidence="1" key="1">
    <citation type="journal article" date="2014" name="Int. J. Syst. Evol. Microbiol.">
        <title>Complete genome sequence of Corynebacterium casei LMG S-19264T (=DSM 44701T), isolated from a smear-ripened cheese.</title>
        <authorList>
            <consortium name="US DOE Joint Genome Institute (JGI-PGF)"/>
            <person name="Walter F."/>
            <person name="Albersmeier A."/>
            <person name="Kalinowski J."/>
            <person name="Ruckert C."/>
        </authorList>
    </citation>
    <scope>NUCLEOTIDE SEQUENCE</scope>
    <source>
        <strain evidence="1">CGMCC 4.5737</strain>
    </source>
</reference>
<reference evidence="1" key="2">
    <citation type="submission" date="2020-09" db="EMBL/GenBank/DDBJ databases">
        <authorList>
            <person name="Sun Q."/>
            <person name="Zhou Y."/>
        </authorList>
    </citation>
    <scope>NUCLEOTIDE SEQUENCE</scope>
    <source>
        <strain evidence="1">CGMCC 4.5737</strain>
    </source>
</reference>
<name>A0A8J3C7C3_9PSEU</name>
<dbReference type="Proteomes" id="UP000637578">
    <property type="component" value="Unassembled WGS sequence"/>
</dbReference>
<evidence type="ECO:0000313" key="1">
    <source>
        <dbReference type="EMBL" id="GGM48703.1"/>
    </source>
</evidence>